<keyword evidence="3" id="KW-1185">Reference proteome</keyword>
<feature type="compositionally biased region" description="Polar residues" evidence="1">
    <location>
        <begin position="68"/>
        <end position="85"/>
    </location>
</feature>
<name>A0A6G1C779_9ORYZ</name>
<evidence type="ECO:0000313" key="3">
    <source>
        <dbReference type="Proteomes" id="UP000479710"/>
    </source>
</evidence>
<dbReference type="AlphaFoldDB" id="A0A6G1C779"/>
<dbReference type="Proteomes" id="UP000479710">
    <property type="component" value="Unassembled WGS sequence"/>
</dbReference>
<organism evidence="2 3">
    <name type="scientific">Oryza meyeriana var. granulata</name>
    <dbReference type="NCBI Taxonomy" id="110450"/>
    <lineage>
        <taxon>Eukaryota</taxon>
        <taxon>Viridiplantae</taxon>
        <taxon>Streptophyta</taxon>
        <taxon>Embryophyta</taxon>
        <taxon>Tracheophyta</taxon>
        <taxon>Spermatophyta</taxon>
        <taxon>Magnoliopsida</taxon>
        <taxon>Liliopsida</taxon>
        <taxon>Poales</taxon>
        <taxon>Poaceae</taxon>
        <taxon>BOP clade</taxon>
        <taxon>Oryzoideae</taxon>
        <taxon>Oryzeae</taxon>
        <taxon>Oryzinae</taxon>
        <taxon>Oryza</taxon>
        <taxon>Oryza meyeriana</taxon>
    </lineage>
</organism>
<sequence length="104" mass="10271">MAADLPVSLRSATALSDVMRTVFSPSGVTISGVDVATISAITDSAAIQDSAAIRSAVPDVLARMLTLDTSSSSPPFPASGTSSSAVAMGYASSAPGTTPMPPLL</sequence>
<comment type="caution">
    <text evidence="2">The sequence shown here is derived from an EMBL/GenBank/DDBJ whole genome shotgun (WGS) entry which is preliminary data.</text>
</comment>
<feature type="region of interest" description="Disordered" evidence="1">
    <location>
        <begin position="68"/>
        <end position="104"/>
    </location>
</feature>
<gene>
    <name evidence="2" type="ORF">E2562_017537</name>
</gene>
<reference evidence="2 3" key="1">
    <citation type="submission" date="2019-11" db="EMBL/GenBank/DDBJ databases">
        <title>Whole genome sequence of Oryza granulata.</title>
        <authorList>
            <person name="Li W."/>
        </authorList>
    </citation>
    <scope>NUCLEOTIDE SEQUENCE [LARGE SCALE GENOMIC DNA]</scope>
    <source>
        <strain evidence="3">cv. Menghai</strain>
        <tissue evidence="2">Leaf</tissue>
    </source>
</reference>
<dbReference type="EMBL" id="SPHZ02000010">
    <property type="protein sequence ID" value="KAF0895891.1"/>
    <property type="molecule type" value="Genomic_DNA"/>
</dbReference>
<evidence type="ECO:0000256" key="1">
    <source>
        <dbReference type="SAM" id="MobiDB-lite"/>
    </source>
</evidence>
<evidence type="ECO:0000313" key="2">
    <source>
        <dbReference type="EMBL" id="KAF0895891.1"/>
    </source>
</evidence>
<proteinExistence type="predicted"/>
<accession>A0A6G1C779</accession>
<protein>
    <submittedName>
        <fullName evidence="2">Uncharacterized protein</fullName>
    </submittedName>
</protein>